<protein>
    <recommendedName>
        <fullName evidence="2">DUF7838 domain-containing protein</fullName>
    </recommendedName>
</protein>
<evidence type="ECO:0000259" key="2">
    <source>
        <dbReference type="Pfam" id="PF25208"/>
    </source>
</evidence>
<reference evidence="3 4" key="1">
    <citation type="journal article" date="2019" name="Int. J. Syst. Evol. Microbiol.">
        <title>The Global Catalogue of Microorganisms (GCM) 10K type strain sequencing project: providing services to taxonomists for standard genome sequencing and annotation.</title>
        <authorList>
            <consortium name="The Broad Institute Genomics Platform"/>
            <consortium name="The Broad Institute Genome Sequencing Center for Infectious Disease"/>
            <person name="Wu L."/>
            <person name="Ma J."/>
        </authorList>
    </citation>
    <scope>NUCLEOTIDE SEQUENCE [LARGE SCALE GENOMIC DNA]</scope>
    <source>
        <strain evidence="3 4">JCM 16327</strain>
    </source>
</reference>
<dbReference type="InterPro" id="IPR057160">
    <property type="entry name" value="DUF7838"/>
</dbReference>
<dbReference type="AlphaFoldDB" id="A0AAV3SXB6"/>
<sequence>MVGRTERFNTTRFETPSMARELDHECPECDEEREFYRAAATHLHLGLKTKWYCPECGFGFVRINGIDSTAV</sequence>
<feature type="domain" description="DUF7838" evidence="2">
    <location>
        <begin position="18"/>
        <end position="69"/>
    </location>
</feature>
<dbReference type="EMBL" id="BAAADU010000002">
    <property type="protein sequence ID" value="GAA0644919.1"/>
    <property type="molecule type" value="Genomic_DNA"/>
</dbReference>
<evidence type="ECO:0000256" key="1">
    <source>
        <dbReference type="ARBA" id="ARBA00022723"/>
    </source>
</evidence>
<comment type="caution">
    <text evidence="3">The sequence shown here is derived from an EMBL/GenBank/DDBJ whole genome shotgun (WGS) entry which is preliminary data.</text>
</comment>
<name>A0AAV3SXB6_9EURY</name>
<organism evidence="3 4">
    <name type="scientific">Salarchaeum japonicum</name>
    <dbReference type="NCBI Taxonomy" id="555573"/>
    <lineage>
        <taxon>Archaea</taxon>
        <taxon>Methanobacteriati</taxon>
        <taxon>Methanobacteriota</taxon>
        <taxon>Stenosarchaea group</taxon>
        <taxon>Halobacteria</taxon>
        <taxon>Halobacteriales</taxon>
        <taxon>Halobacteriaceae</taxon>
    </lineage>
</organism>
<gene>
    <name evidence="3" type="ORF">GCM10009019_03690</name>
</gene>
<evidence type="ECO:0000313" key="4">
    <source>
        <dbReference type="Proteomes" id="UP001500194"/>
    </source>
</evidence>
<dbReference type="InterPro" id="IPR018527">
    <property type="entry name" value="Rubredoxin_Fe_BS"/>
</dbReference>
<keyword evidence="1" id="KW-0479">Metal-binding</keyword>
<proteinExistence type="predicted"/>
<accession>A0AAV3SXB6</accession>
<dbReference type="GO" id="GO:0046872">
    <property type="term" value="F:metal ion binding"/>
    <property type="evidence" value="ECO:0007669"/>
    <property type="project" value="UniProtKB-KW"/>
</dbReference>
<keyword evidence="4" id="KW-1185">Reference proteome</keyword>
<dbReference type="Pfam" id="PF25208">
    <property type="entry name" value="DUF7838"/>
    <property type="match status" value="1"/>
</dbReference>
<evidence type="ECO:0000313" key="3">
    <source>
        <dbReference type="EMBL" id="GAA0644919.1"/>
    </source>
</evidence>
<dbReference type="Proteomes" id="UP001500194">
    <property type="component" value="Unassembled WGS sequence"/>
</dbReference>
<dbReference type="PROSITE" id="PS00202">
    <property type="entry name" value="RUBREDOXIN"/>
    <property type="match status" value="1"/>
</dbReference>